<dbReference type="CDD" id="cd01644">
    <property type="entry name" value="RT_pepA17"/>
    <property type="match status" value="1"/>
</dbReference>
<accession>A0A6J1PW04</accession>
<dbReference type="InterPro" id="IPR043502">
    <property type="entry name" value="DNA/RNA_pol_sf"/>
</dbReference>
<dbReference type="PROSITE" id="PS50994">
    <property type="entry name" value="INTEGRASE"/>
    <property type="match status" value="1"/>
</dbReference>
<dbReference type="GO" id="GO:0042575">
    <property type="term" value="C:DNA polymerase complex"/>
    <property type="evidence" value="ECO:0007669"/>
    <property type="project" value="UniProtKB-ARBA"/>
</dbReference>
<dbReference type="SUPFAM" id="SSF53098">
    <property type="entry name" value="Ribonuclease H-like"/>
    <property type="match status" value="1"/>
</dbReference>
<keyword evidence="2" id="KW-1185">Reference proteome</keyword>
<protein>
    <submittedName>
        <fullName evidence="3">Uncharacterized protein LOC112456032</fullName>
    </submittedName>
</protein>
<dbReference type="InterPro" id="IPR036397">
    <property type="entry name" value="RNaseH_sf"/>
</dbReference>
<sequence length="1691" mass="189406">MREIHQYSVLASENPTQKAEFMARYPTVAKVVDDFEGNHLKIIQDVGDDEFETEDKIRDEFDRLRFAVVGRYEKLARAARKADPPAPSSASRSAIRLPKLALPQFSGDLALWPTFIALFDAAVHNNLDVTVIEKFQHLLTSLSGEALGVVKHLPLTVENYPIAYDALQARYSDKRELAKQYWRAVVHAKPLVGDTPASLRALLDGFTENTRALGMLGYPVKAWDFMLYNHLLEKLTPTLREKFEASHMSVDSPSFDQLVQYLSSYCSVLASVAGPSAQSGKSKPSTPAKKGAATTSLVTRNAVCVKCGEQHLLAKCAGFLQLSARERHDLARDKGLCLNCLRSGHNLKTCPSSWTCRSCKSKHHSLLHFEQANTVSPATVPSIASGASESAPSTIVENKPIVSMASVSNSVVLLSTVRAEALDVRGNAFPVRMLLDSASQANFITESCLRRGGFARTRHSVAVLGVNETKAATTRGLTSLVIRVKNRDDLRFPIEATVLPRITSPLPNHRVDSKDWSHLTGLPLADPEYHLPGSIDILLGADSFVSVLRDGRRTGRAGEPDAFNTAFGWVLMGAVSPALQVQPLHTFATTLESIDAAVEQFWRLEDVPEHPPRSEEDQRCIEFFERTTYRDHSGRFVVSYPFASGLPTFVDSRPIAVNRLRALERRFKSNPDFRQSYNAFMQDYLDSGHMTIASEAAPPDGRVYYLPHHGVHKLDSTTTKLRVVFDASAKGPNGLSLNDTILSGPKLQPDIVAVLLLFRAKPVALTADVKQMFRQIWITPEHRDYQRIVWRFSESDPILDYLLNTVTFGNTASPFLAIYCLLQLARENRERYPLVYTTLLESLYVDDVVASVRSVGQAVALRDQFLELFRGAGFELRKWASSHSEALEGLDPSICSDAMLSFESADDQVLKVLGLRWHSQSDTFGFQINPLNRNCTKRTILSEVARVFDPLGFLTPLTFTAKCLIQRLWTLKLEWDDEPPLEVRRQWERYQSEFDALTALRIPRTFPVGDNIRYELHGFCDASELGYGAVIYLRVVAPSESKRLLLCAKSKVAPLRAVSLPRLELCAALLLADLTAYVRQVLRGHTVIDTERAWSDSTVALCWIRSSPHRWKTFVRNRVARIQERIPIAAWGHVPTDQNPADHCSRGLFPRDLVASSMWWEGPEWLTDFETHVEPVLSEESLPREEERITSLVSLDPPGSLLALLDRFSSLDKICRIVAYVSRFLSRSRARPAPATLAVDQHESHSALLTLIKLVQLDSFEEEIDRLGHRKGLPKPFLKLAPFLDPTGLLRVGGRLIHSGLAYETKHPILLPNKHRLTDLIIEREHRANLHPGRRTLQYLLAQQFWILGVHRAIRRVLSACYKCFRANPRPSQPLMAELPVDRVSQVKPFSVSGVDFAGPFTLVTRRARGVSSFKAYVCLFVCFAVKAVHLEAALSLTTESFLAALRRFVARRGRCSLLYSDCGTNFVGASRELAAHMRGAAERERIRWSFNPPSAPHFGGLWESGVKSFKTHLRRVVGEQILTLEEFATVLAQIESVLNSRPLCPVSTDPLDLEVLSPGHFLTMEPLVAIPSPDLTPLPVNHLGRWQLIQRIHQDFWRRWHHEYLCTLQQRPKWWTSANPLAVGSLVLIREENASPLQWKRGRVESLHPGRDGVPRVATVRVTGGSIVRPLVKLCPLPMGTLLQATNPDP</sequence>
<dbReference type="GO" id="GO:0071897">
    <property type="term" value="P:DNA biosynthetic process"/>
    <property type="evidence" value="ECO:0007669"/>
    <property type="project" value="UniProtKB-ARBA"/>
</dbReference>
<dbReference type="InterPro" id="IPR012337">
    <property type="entry name" value="RNaseH-like_sf"/>
</dbReference>
<dbReference type="GO" id="GO:0015074">
    <property type="term" value="P:DNA integration"/>
    <property type="evidence" value="ECO:0007669"/>
    <property type="project" value="InterPro"/>
</dbReference>
<proteinExistence type="predicted"/>
<organism evidence="2 3">
    <name type="scientific">Temnothorax curvispinosus</name>
    <dbReference type="NCBI Taxonomy" id="300111"/>
    <lineage>
        <taxon>Eukaryota</taxon>
        <taxon>Metazoa</taxon>
        <taxon>Ecdysozoa</taxon>
        <taxon>Arthropoda</taxon>
        <taxon>Hexapoda</taxon>
        <taxon>Insecta</taxon>
        <taxon>Pterygota</taxon>
        <taxon>Neoptera</taxon>
        <taxon>Endopterygota</taxon>
        <taxon>Hymenoptera</taxon>
        <taxon>Apocrita</taxon>
        <taxon>Aculeata</taxon>
        <taxon>Formicoidea</taxon>
        <taxon>Formicidae</taxon>
        <taxon>Myrmicinae</taxon>
        <taxon>Temnothorax</taxon>
    </lineage>
</organism>
<dbReference type="PANTHER" id="PTHR47331">
    <property type="entry name" value="PHD-TYPE DOMAIN-CONTAINING PROTEIN"/>
    <property type="match status" value="1"/>
</dbReference>
<gene>
    <name evidence="3" type="primary">LOC112456032</name>
</gene>
<dbReference type="RefSeq" id="XP_024874074.1">
    <property type="nucleotide sequence ID" value="XM_025018306.1"/>
</dbReference>
<dbReference type="Pfam" id="PF18701">
    <property type="entry name" value="DUF5641"/>
    <property type="match status" value="1"/>
</dbReference>
<dbReference type="InterPro" id="IPR005312">
    <property type="entry name" value="DUF1759"/>
</dbReference>
<dbReference type="CDD" id="cd00303">
    <property type="entry name" value="retropepsin_like"/>
    <property type="match status" value="1"/>
</dbReference>
<evidence type="ECO:0000259" key="1">
    <source>
        <dbReference type="PROSITE" id="PS50994"/>
    </source>
</evidence>
<dbReference type="InterPro" id="IPR041588">
    <property type="entry name" value="Integrase_H2C2"/>
</dbReference>
<dbReference type="PANTHER" id="PTHR47331:SF1">
    <property type="entry name" value="GAG-LIKE PROTEIN"/>
    <property type="match status" value="1"/>
</dbReference>
<name>A0A6J1PW04_9HYME</name>
<dbReference type="Gene3D" id="3.30.420.10">
    <property type="entry name" value="Ribonuclease H-like superfamily/Ribonuclease H"/>
    <property type="match status" value="1"/>
</dbReference>
<evidence type="ECO:0000313" key="3">
    <source>
        <dbReference type="RefSeq" id="XP_024874074.1"/>
    </source>
</evidence>
<dbReference type="OrthoDB" id="6736537at2759"/>
<dbReference type="InterPro" id="IPR040676">
    <property type="entry name" value="DUF5641"/>
</dbReference>
<reference evidence="3" key="1">
    <citation type="submission" date="2025-08" db="UniProtKB">
        <authorList>
            <consortium name="RefSeq"/>
        </authorList>
    </citation>
    <scope>IDENTIFICATION</scope>
    <source>
        <tissue evidence="3">Whole body</tissue>
    </source>
</reference>
<dbReference type="Pfam" id="PF17921">
    <property type="entry name" value="Integrase_H2C2"/>
    <property type="match status" value="1"/>
</dbReference>
<feature type="domain" description="Integrase catalytic" evidence="1">
    <location>
        <begin position="1385"/>
        <end position="1567"/>
    </location>
</feature>
<dbReference type="Proteomes" id="UP000504618">
    <property type="component" value="Unplaced"/>
</dbReference>
<dbReference type="SUPFAM" id="SSF56672">
    <property type="entry name" value="DNA/RNA polymerases"/>
    <property type="match status" value="1"/>
</dbReference>
<dbReference type="InterPro" id="IPR008042">
    <property type="entry name" value="Retrotrans_Pao"/>
</dbReference>
<dbReference type="GeneID" id="112456032"/>
<dbReference type="GO" id="GO:0003676">
    <property type="term" value="F:nucleic acid binding"/>
    <property type="evidence" value="ECO:0007669"/>
    <property type="project" value="InterPro"/>
</dbReference>
<dbReference type="Pfam" id="PF05380">
    <property type="entry name" value="Peptidase_A17"/>
    <property type="match status" value="1"/>
</dbReference>
<dbReference type="Pfam" id="PF03564">
    <property type="entry name" value="DUF1759"/>
    <property type="match status" value="1"/>
</dbReference>
<evidence type="ECO:0000313" key="2">
    <source>
        <dbReference type="Proteomes" id="UP000504618"/>
    </source>
</evidence>
<dbReference type="InterPro" id="IPR001584">
    <property type="entry name" value="Integrase_cat-core"/>
</dbReference>